<dbReference type="CDD" id="cd00371">
    <property type="entry name" value="HMA"/>
    <property type="match status" value="1"/>
</dbReference>
<dbReference type="OMA" id="YPYNVHA"/>
<feature type="compositionally biased region" description="Basic and acidic residues" evidence="2">
    <location>
        <begin position="225"/>
        <end position="237"/>
    </location>
</feature>
<dbReference type="InterPro" id="IPR036163">
    <property type="entry name" value="HMA_dom_sf"/>
</dbReference>
<sequence length="408" mass="42616">MGEKQEGAKVEQEKKTATVVSAETTDGKPKSGGGDSMAAPVAAASSAFVYKVDMHCEGCAKKIKRMVKHFDGVKDVTADMGGNKLMVVGKIDPVKLREKLEEKMKRKVVLANPPPSLPPKSDLSAAAAAAVGEKKADGVDKAAAPTPLPPAAPKESLVPLKIRLHCEGCIQKIKKIILKIKGVETVAIDGTKDVVTVKGTMDVKELVPLLTKKLKRTVEPLLLPAKKDDGAAEKKNAEATPPAAKKEGPAAGVNEAKKEGSEAGEKKKEAGDGGEKKKEAGDGGDKKKEAGDGGEKKKEAGDAEKKEGGGGGGGGGAPVAMVNKMDYYGYSYPTAPMYWQEGHVYGQSYSIEGQSYPVGGQSYPIGGQSYPGSGYSYASESYVPYSQPNMNAPPGMFSDENPNGCSVM</sequence>
<dbReference type="SUPFAM" id="SSF55008">
    <property type="entry name" value="HMA, heavy metal-associated domain"/>
    <property type="match status" value="2"/>
</dbReference>
<organism evidence="4 5">
    <name type="scientific">Eutrema salsugineum</name>
    <name type="common">Saltwater cress</name>
    <name type="synonym">Sisymbrium salsugineum</name>
    <dbReference type="NCBI Taxonomy" id="72664"/>
    <lineage>
        <taxon>Eukaryota</taxon>
        <taxon>Viridiplantae</taxon>
        <taxon>Streptophyta</taxon>
        <taxon>Embryophyta</taxon>
        <taxon>Tracheophyta</taxon>
        <taxon>Spermatophyta</taxon>
        <taxon>Magnoliopsida</taxon>
        <taxon>eudicotyledons</taxon>
        <taxon>Gunneridae</taxon>
        <taxon>Pentapetalae</taxon>
        <taxon>rosids</taxon>
        <taxon>malvids</taxon>
        <taxon>Brassicales</taxon>
        <taxon>Brassicaceae</taxon>
        <taxon>Eutremeae</taxon>
        <taxon>Eutrema</taxon>
    </lineage>
</organism>
<dbReference type="GO" id="GO:0046872">
    <property type="term" value="F:metal ion binding"/>
    <property type="evidence" value="ECO:0007669"/>
    <property type="project" value="UniProtKB-KW"/>
</dbReference>
<feature type="compositionally biased region" description="Basic and acidic residues" evidence="2">
    <location>
        <begin position="255"/>
        <end position="308"/>
    </location>
</feature>
<dbReference type="PANTHER" id="PTHR46413:SF24">
    <property type="entry name" value="HEAVY METAL-ASSOCIATED ISOPRENYLATED PLANT PROTEIN 5"/>
    <property type="match status" value="1"/>
</dbReference>
<protein>
    <recommendedName>
        <fullName evidence="3">HMA domain-containing protein</fullName>
    </recommendedName>
</protein>
<feature type="region of interest" description="Disordered" evidence="2">
    <location>
        <begin position="1"/>
        <end position="38"/>
    </location>
</feature>
<feature type="region of interest" description="Disordered" evidence="2">
    <location>
        <begin position="225"/>
        <end position="317"/>
    </location>
</feature>
<evidence type="ECO:0000313" key="4">
    <source>
        <dbReference type="EMBL" id="ESQ52323.1"/>
    </source>
</evidence>
<gene>
    <name evidence="4" type="ORF">EUTSA_v10016734mg</name>
</gene>
<dbReference type="FunFam" id="3.30.70.100:FF:000008">
    <property type="entry name" value="Copper transport protein ATOX1"/>
    <property type="match status" value="1"/>
</dbReference>
<dbReference type="Gene3D" id="3.30.70.100">
    <property type="match status" value="2"/>
</dbReference>
<feature type="compositionally biased region" description="Basic and acidic residues" evidence="2">
    <location>
        <begin position="1"/>
        <end position="16"/>
    </location>
</feature>
<feature type="domain" description="HMA" evidence="3">
    <location>
        <begin position="155"/>
        <end position="226"/>
    </location>
</feature>
<dbReference type="STRING" id="72664.V4MIB4"/>
<dbReference type="InterPro" id="IPR006121">
    <property type="entry name" value="HMA_dom"/>
</dbReference>
<proteinExistence type="predicted"/>
<dbReference type="EMBL" id="KI517385">
    <property type="protein sequence ID" value="ESQ52323.1"/>
    <property type="molecule type" value="Genomic_DNA"/>
</dbReference>
<evidence type="ECO:0000256" key="2">
    <source>
        <dbReference type="SAM" id="MobiDB-lite"/>
    </source>
</evidence>
<dbReference type="OrthoDB" id="773760at2759"/>
<dbReference type="KEGG" id="eus:EUTSA_v10016734mg"/>
<dbReference type="PANTHER" id="PTHR46413">
    <property type="entry name" value="HEAVY METAL-ASSOCIATED ISOPRENYLATED PLANT PROTEIN 6"/>
    <property type="match status" value="1"/>
</dbReference>
<keyword evidence="1" id="KW-0479">Metal-binding</keyword>
<dbReference type="Gramene" id="ESQ52323">
    <property type="protein sequence ID" value="ESQ52323"/>
    <property type="gene ID" value="EUTSA_v10016734mg"/>
</dbReference>
<dbReference type="AlphaFoldDB" id="V4MIB4"/>
<dbReference type="Pfam" id="PF00403">
    <property type="entry name" value="HMA"/>
    <property type="match status" value="2"/>
</dbReference>
<evidence type="ECO:0000259" key="3">
    <source>
        <dbReference type="PROSITE" id="PS50846"/>
    </source>
</evidence>
<accession>V4MIB4</accession>
<feature type="domain" description="HMA" evidence="3">
    <location>
        <begin position="45"/>
        <end position="108"/>
    </location>
</feature>
<name>V4MIB4_EUTSA</name>
<dbReference type="InterPro" id="IPR044594">
    <property type="entry name" value="HIPP01/3/5/6"/>
</dbReference>
<dbReference type="eggNOG" id="KOG1603">
    <property type="taxonomic scope" value="Eukaryota"/>
</dbReference>
<evidence type="ECO:0000256" key="1">
    <source>
        <dbReference type="ARBA" id="ARBA00022723"/>
    </source>
</evidence>
<dbReference type="Proteomes" id="UP000030689">
    <property type="component" value="Unassembled WGS sequence"/>
</dbReference>
<reference evidence="4 5" key="1">
    <citation type="journal article" date="2013" name="Front. Plant Sci.">
        <title>The Reference Genome of the Halophytic Plant Eutrema salsugineum.</title>
        <authorList>
            <person name="Yang R."/>
            <person name="Jarvis D.E."/>
            <person name="Chen H."/>
            <person name="Beilstein M.A."/>
            <person name="Grimwood J."/>
            <person name="Jenkins J."/>
            <person name="Shu S."/>
            <person name="Prochnik S."/>
            <person name="Xin M."/>
            <person name="Ma C."/>
            <person name="Schmutz J."/>
            <person name="Wing R.A."/>
            <person name="Mitchell-Olds T."/>
            <person name="Schumaker K.S."/>
            <person name="Wang X."/>
        </authorList>
    </citation>
    <scope>NUCLEOTIDE SEQUENCE [LARGE SCALE GENOMIC DNA]</scope>
</reference>
<keyword evidence="5" id="KW-1185">Reference proteome</keyword>
<evidence type="ECO:0000313" key="5">
    <source>
        <dbReference type="Proteomes" id="UP000030689"/>
    </source>
</evidence>
<dbReference type="PROSITE" id="PS50846">
    <property type="entry name" value="HMA_2"/>
    <property type="match status" value="2"/>
</dbReference>